<proteinExistence type="predicted"/>
<feature type="domain" description="HTH cro/C1-type" evidence="1">
    <location>
        <begin position="5"/>
        <end position="59"/>
    </location>
</feature>
<dbReference type="RefSeq" id="WP_027895158.1">
    <property type="nucleotide sequence ID" value="NZ_CP027569.1"/>
</dbReference>
<dbReference type="Proteomes" id="UP000238358">
    <property type="component" value="Chromosome"/>
</dbReference>
<dbReference type="OrthoDB" id="48775at2"/>
<dbReference type="GO" id="GO:0003677">
    <property type="term" value="F:DNA binding"/>
    <property type="evidence" value="ECO:0007669"/>
    <property type="project" value="InterPro"/>
</dbReference>
<dbReference type="SMART" id="SM00530">
    <property type="entry name" value="HTH_XRE"/>
    <property type="match status" value="1"/>
</dbReference>
<dbReference type="InterPro" id="IPR010982">
    <property type="entry name" value="Lambda_DNA-bd_dom_sf"/>
</dbReference>
<dbReference type="AlphaFoldDB" id="A0A2S0M608"/>
<reference evidence="2 3" key="1">
    <citation type="journal article" date="2018" name="Genome Announc.">
        <title>Complete genomes of two Megasphaera elsdenii strains, NCIMB 702410 and ATCC 25940.</title>
        <authorList>
            <person name="Hatmaker E.A."/>
            <person name="O'Dell K."/>
            <person name="Riley L.A."/>
            <person name="Klingeman D.M."/>
            <person name="Guss A.M."/>
        </authorList>
    </citation>
    <scope>NUCLEOTIDE SEQUENCE [LARGE SCALE GENOMIC DNA]</scope>
    <source>
        <strain evidence="2 3">NCIMB702410</strain>
    </source>
</reference>
<evidence type="ECO:0000259" key="1">
    <source>
        <dbReference type="PROSITE" id="PS50943"/>
    </source>
</evidence>
<dbReference type="Pfam" id="PF01381">
    <property type="entry name" value="HTH_3"/>
    <property type="match status" value="1"/>
</dbReference>
<dbReference type="EMBL" id="CP027569">
    <property type="protein sequence ID" value="AVO26896.1"/>
    <property type="molecule type" value="Genomic_DNA"/>
</dbReference>
<evidence type="ECO:0000313" key="2">
    <source>
        <dbReference type="EMBL" id="AVO26896.1"/>
    </source>
</evidence>
<protein>
    <submittedName>
        <fullName evidence="2">XRE family transcriptional regulator</fullName>
    </submittedName>
</protein>
<dbReference type="InterPro" id="IPR001387">
    <property type="entry name" value="Cro/C1-type_HTH"/>
</dbReference>
<dbReference type="SUPFAM" id="SSF47413">
    <property type="entry name" value="lambda repressor-like DNA-binding domains"/>
    <property type="match status" value="1"/>
</dbReference>
<dbReference type="PROSITE" id="PS50943">
    <property type="entry name" value="HTH_CROC1"/>
    <property type="match status" value="1"/>
</dbReference>
<gene>
    <name evidence="2" type="ORF">C6Y28_04310</name>
</gene>
<evidence type="ECO:0000313" key="3">
    <source>
        <dbReference type="Proteomes" id="UP000238358"/>
    </source>
</evidence>
<organism evidence="2 3">
    <name type="scientific">Megasphaera elsdenii</name>
    <dbReference type="NCBI Taxonomy" id="907"/>
    <lineage>
        <taxon>Bacteria</taxon>
        <taxon>Bacillati</taxon>
        <taxon>Bacillota</taxon>
        <taxon>Negativicutes</taxon>
        <taxon>Veillonellales</taxon>
        <taxon>Veillonellaceae</taxon>
        <taxon>Megasphaera</taxon>
    </lineage>
</organism>
<dbReference type="CDD" id="cd00093">
    <property type="entry name" value="HTH_XRE"/>
    <property type="match status" value="1"/>
</dbReference>
<accession>A0A2S0M608</accession>
<dbReference type="Gene3D" id="1.10.260.40">
    <property type="entry name" value="lambda repressor-like DNA-binding domains"/>
    <property type="match status" value="1"/>
</dbReference>
<name>A0A2S0M608_MEGEL</name>
<sequence length="68" mass="8122">MRLSLIQARKLRGKRQIDLAKVLGINIQTYRKLEKKPDLLKIKDLRILSKYLDIPMEKFLLVEKDDEK</sequence>